<feature type="transmembrane region" description="Helical" evidence="2">
    <location>
        <begin position="6"/>
        <end position="22"/>
    </location>
</feature>
<organism evidence="3 4">
    <name type="scientific">Belliella filtrata</name>
    <dbReference type="NCBI Taxonomy" id="2923435"/>
    <lineage>
        <taxon>Bacteria</taxon>
        <taxon>Pseudomonadati</taxon>
        <taxon>Bacteroidota</taxon>
        <taxon>Cytophagia</taxon>
        <taxon>Cytophagales</taxon>
        <taxon>Cyclobacteriaceae</taxon>
        <taxon>Belliella</taxon>
    </lineage>
</organism>
<keyword evidence="2" id="KW-0472">Membrane</keyword>
<reference evidence="3" key="1">
    <citation type="submission" date="2022-03" db="EMBL/GenBank/DDBJ databases">
        <title>De novo assembled genomes of Belliella spp. (Cyclobacteriaceae) strains.</title>
        <authorList>
            <person name="Szabo A."/>
            <person name="Korponai K."/>
            <person name="Felfoldi T."/>
        </authorList>
    </citation>
    <scope>NUCLEOTIDE SEQUENCE</scope>
    <source>
        <strain evidence="3">DSM 111904</strain>
    </source>
</reference>
<name>A0ABS9V3X5_9BACT</name>
<accession>A0ABS9V3X5</accession>
<evidence type="ECO:0000256" key="1">
    <source>
        <dbReference type="SAM" id="MobiDB-lite"/>
    </source>
</evidence>
<gene>
    <name evidence="3" type="ORF">MM239_15915</name>
</gene>
<evidence type="ECO:0000313" key="3">
    <source>
        <dbReference type="EMBL" id="MCH7410895.1"/>
    </source>
</evidence>
<dbReference type="Proteomes" id="UP001165489">
    <property type="component" value="Unassembled WGS sequence"/>
</dbReference>
<dbReference type="EMBL" id="JAKZGP010000050">
    <property type="protein sequence ID" value="MCH7410895.1"/>
    <property type="molecule type" value="Genomic_DNA"/>
</dbReference>
<keyword evidence="2" id="KW-1133">Transmembrane helix</keyword>
<dbReference type="RefSeq" id="WP_241349253.1">
    <property type="nucleotide sequence ID" value="NZ_JAKZGP010000050.1"/>
</dbReference>
<feature type="region of interest" description="Disordered" evidence="1">
    <location>
        <begin position="26"/>
        <end position="48"/>
    </location>
</feature>
<keyword evidence="2" id="KW-0812">Transmembrane</keyword>
<evidence type="ECO:0000256" key="2">
    <source>
        <dbReference type="SAM" id="Phobius"/>
    </source>
</evidence>
<feature type="region of interest" description="Disordered" evidence="1">
    <location>
        <begin position="60"/>
        <end position="93"/>
    </location>
</feature>
<protein>
    <submittedName>
        <fullName evidence="3">Uncharacterized protein</fullName>
    </submittedName>
</protein>
<proteinExistence type="predicted"/>
<evidence type="ECO:0000313" key="4">
    <source>
        <dbReference type="Proteomes" id="UP001165489"/>
    </source>
</evidence>
<sequence length="174" mass="19627">MDNIGNVIYVVAVIIYFIYTAIKKGGKGAAQPPTTTEGPTEDHQRPQSFEDLLREIRKGQREEKRDLEKTGQGDSHIPHRSKPIQTSSDKYDGEKKYASAFDKYSGTVSNHEVPKLQTLDEQVRLSSDLIGIGTVGEDIDKKQKSANRYKKLLQDPQNVKDAVVLSEIMNKKYF</sequence>
<keyword evidence="4" id="KW-1185">Reference proteome</keyword>
<comment type="caution">
    <text evidence="3">The sequence shown here is derived from an EMBL/GenBank/DDBJ whole genome shotgun (WGS) entry which is preliminary data.</text>
</comment>
<feature type="compositionally biased region" description="Basic and acidic residues" evidence="1">
    <location>
        <begin position="60"/>
        <end position="71"/>
    </location>
</feature>